<comment type="caution">
    <text evidence="2">The sequence shown here is derived from an EMBL/GenBank/DDBJ whole genome shotgun (WGS) entry which is preliminary data.</text>
</comment>
<accession>A0A9Q1BWB1</accession>
<sequence length="364" mass="40770">MEIEIGGKKKRHVFWVADSGPNCILGLDFLRQHDCVIYASRDQVLIKDTRKDEIKPNNANDEIGADEVCCRIVASETILVPAQSEMLIFVTVKDFQETIAEEVKMMNPSNSLFGKKGALVATCVVDVGQGVVPVRLANLSDTPVTGYRDTTVGVCEGVGEVSSGSGGDVATKDLHKGTELFPEHLEKLFGTCMEELDNTQKDELEEKIRVTNAQARRNLKMAADRQSFRVNCKALEETFEKGDLVVVHSPAVKKGTTSKLHRPWQGPGLLLKRINDVLFRVTMGPQKNPKLIHYNWLRPYEGEELSWVKPFLEKSSNNAKKYSEEIRGPNPEDLCQRSCESEGKRGADRRGNERNHRDMVLVKF</sequence>
<protein>
    <submittedName>
        <fullName evidence="2">Uncharacterized protein</fullName>
    </submittedName>
</protein>
<keyword evidence="3" id="KW-1185">Reference proteome</keyword>
<dbReference type="SUPFAM" id="SSF50630">
    <property type="entry name" value="Acid proteases"/>
    <property type="match status" value="1"/>
</dbReference>
<dbReference type="Gene3D" id="2.40.70.10">
    <property type="entry name" value="Acid Proteases"/>
    <property type="match status" value="1"/>
</dbReference>
<dbReference type="Proteomes" id="UP001152320">
    <property type="component" value="Chromosome 11"/>
</dbReference>
<evidence type="ECO:0000313" key="2">
    <source>
        <dbReference type="EMBL" id="KAJ8034061.1"/>
    </source>
</evidence>
<dbReference type="AlphaFoldDB" id="A0A9Q1BWB1"/>
<evidence type="ECO:0000256" key="1">
    <source>
        <dbReference type="SAM" id="MobiDB-lite"/>
    </source>
</evidence>
<proteinExistence type="predicted"/>
<evidence type="ECO:0000313" key="3">
    <source>
        <dbReference type="Proteomes" id="UP001152320"/>
    </source>
</evidence>
<dbReference type="EMBL" id="JAIZAY010000011">
    <property type="protein sequence ID" value="KAJ8034061.1"/>
    <property type="molecule type" value="Genomic_DNA"/>
</dbReference>
<dbReference type="InterPro" id="IPR021109">
    <property type="entry name" value="Peptidase_aspartic_dom_sf"/>
</dbReference>
<name>A0A9Q1BWB1_HOLLE</name>
<reference evidence="2" key="1">
    <citation type="submission" date="2021-10" db="EMBL/GenBank/DDBJ databases">
        <title>Tropical sea cucumber genome reveals ecological adaptation and Cuvierian tubules defense mechanism.</title>
        <authorList>
            <person name="Chen T."/>
        </authorList>
    </citation>
    <scope>NUCLEOTIDE SEQUENCE</scope>
    <source>
        <strain evidence="2">Nanhai2018</strain>
        <tissue evidence="2">Muscle</tissue>
    </source>
</reference>
<organism evidence="2 3">
    <name type="scientific">Holothuria leucospilota</name>
    <name type="common">Black long sea cucumber</name>
    <name type="synonym">Mertensiothuria leucospilota</name>
    <dbReference type="NCBI Taxonomy" id="206669"/>
    <lineage>
        <taxon>Eukaryota</taxon>
        <taxon>Metazoa</taxon>
        <taxon>Echinodermata</taxon>
        <taxon>Eleutherozoa</taxon>
        <taxon>Echinozoa</taxon>
        <taxon>Holothuroidea</taxon>
        <taxon>Aspidochirotacea</taxon>
        <taxon>Aspidochirotida</taxon>
        <taxon>Holothuriidae</taxon>
        <taxon>Holothuria</taxon>
    </lineage>
</organism>
<feature type="compositionally biased region" description="Basic and acidic residues" evidence="1">
    <location>
        <begin position="339"/>
        <end position="358"/>
    </location>
</feature>
<gene>
    <name evidence="2" type="ORF">HOLleu_24483</name>
</gene>
<feature type="region of interest" description="Disordered" evidence="1">
    <location>
        <begin position="323"/>
        <end position="358"/>
    </location>
</feature>